<organism evidence="1 2">
    <name type="scientific">Mytilus edulis</name>
    <name type="common">Blue mussel</name>
    <dbReference type="NCBI Taxonomy" id="6550"/>
    <lineage>
        <taxon>Eukaryota</taxon>
        <taxon>Metazoa</taxon>
        <taxon>Spiralia</taxon>
        <taxon>Lophotrochozoa</taxon>
        <taxon>Mollusca</taxon>
        <taxon>Bivalvia</taxon>
        <taxon>Autobranchia</taxon>
        <taxon>Pteriomorphia</taxon>
        <taxon>Mytilida</taxon>
        <taxon>Mytiloidea</taxon>
        <taxon>Mytilidae</taxon>
        <taxon>Mytilinae</taxon>
        <taxon>Mytilus</taxon>
    </lineage>
</organism>
<sequence length="218" mass="24773">MPRHAFTTPSTNAKTCLHYSSLIINYVYFQLSVNAKKTCLHYSIDQCQDMPSPLQPNSLLFDQCQDMHSPLQPNFTHYGSIYIFSFHQCQDMPSPLQPNLIIRPMPRHAFHHSTSINAKTCLHYSIDQCQDMPSTTQPNQDMPNSTNAKTCLHSSLTTLQPLIISTNAKIRSPLQPTPLRLSSTKCQDIPPLQPNHNNAYIFQLDQCQDMPSPLQPNH</sequence>
<protein>
    <submittedName>
        <fullName evidence="1">Uncharacterized protein</fullName>
    </submittedName>
</protein>
<reference evidence="1" key="1">
    <citation type="submission" date="2021-03" db="EMBL/GenBank/DDBJ databases">
        <authorList>
            <person name="Bekaert M."/>
        </authorList>
    </citation>
    <scope>NUCLEOTIDE SEQUENCE</scope>
</reference>
<keyword evidence="2" id="KW-1185">Reference proteome</keyword>
<accession>A0A8S3T1I5</accession>
<gene>
    <name evidence="1" type="ORF">MEDL_40762</name>
</gene>
<dbReference type="Proteomes" id="UP000683360">
    <property type="component" value="Unassembled WGS sequence"/>
</dbReference>
<proteinExistence type="predicted"/>
<dbReference type="AlphaFoldDB" id="A0A8S3T1I5"/>
<comment type="caution">
    <text evidence="1">The sequence shown here is derived from an EMBL/GenBank/DDBJ whole genome shotgun (WGS) entry which is preliminary data.</text>
</comment>
<evidence type="ECO:0000313" key="2">
    <source>
        <dbReference type="Proteomes" id="UP000683360"/>
    </source>
</evidence>
<name>A0A8S3T1I5_MYTED</name>
<evidence type="ECO:0000313" key="1">
    <source>
        <dbReference type="EMBL" id="CAG2227764.1"/>
    </source>
</evidence>
<dbReference type="EMBL" id="CAJPWZ010001973">
    <property type="protein sequence ID" value="CAG2227764.1"/>
    <property type="molecule type" value="Genomic_DNA"/>
</dbReference>